<proteinExistence type="predicted"/>
<dbReference type="AlphaFoldDB" id="A0A1G8Y0S8"/>
<dbReference type="EMBL" id="FNEM01000016">
    <property type="protein sequence ID" value="SDJ96449.1"/>
    <property type="molecule type" value="Genomic_DNA"/>
</dbReference>
<accession>A0A1G8Y0S8</accession>
<sequence>MMRNGLLLALLPLMVLVALTTEGAVRATLELAAFVLALGLLLSRPATSAAQQVDE</sequence>
<organism evidence="1 2">
    <name type="scientific">Ferrimonas sediminum</name>
    <dbReference type="NCBI Taxonomy" id="718193"/>
    <lineage>
        <taxon>Bacteria</taxon>
        <taxon>Pseudomonadati</taxon>
        <taxon>Pseudomonadota</taxon>
        <taxon>Gammaproteobacteria</taxon>
        <taxon>Alteromonadales</taxon>
        <taxon>Ferrimonadaceae</taxon>
        <taxon>Ferrimonas</taxon>
    </lineage>
</organism>
<dbReference type="Proteomes" id="UP000199527">
    <property type="component" value="Unassembled WGS sequence"/>
</dbReference>
<name>A0A1G8Y0S8_9GAMM</name>
<dbReference type="RefSeq" id="WP_176819343.1">
    <property type="nucleotide sequence ID" value="NZ_FNEM01000016.1"/>
</dbReference>
<protein>
    <submittedName>
        <fullName evidence="1">Uncharacterized protein</fullName>
    </submittedName>
</protein>
<gene>
    <name evidence="1" type="ORF">SAMN04488540_11665</name>
</gene>
<evidence type="ECO:0000313" key="2">
    <source>
        <dbReference type="Proteomes" id="UP000199527"/>
    </source>
</evidence>
<keyword evidence="2" id="KW-1185">Reference proteome</keyword>
<evidence type="ECO:0000313" key="1">
    <source>
        <dbReference type="EMBL" id="SDJ96449.1"/>
    </source>
</evidence>
<reference evidence="2" key="1">
    <citation type="submission" date="2016-10" db="EMBL/GenBank/DDBJ databases">
        <authorList>
            <person name="Varghese N."/>
            <person name="Submissions S."/>
        </authorList>
    </citation>
    <scope>NUCLEOTIDE SEQUENCE [LARGE SCALE GENOMIC DNA]</scope>
    <source>
        <strain evidence="2">DSM 23317</strain>
    </source>
</reference>